<proteinExistence type="predicted"/>
<evidence type="ECO:0000313" key="3">
    <source>
        <dbReference type="Proteomes" id="UP001368500"/>
    </source>
</evidence>
<keyword evidence="1" id="KW-1133">Transmembrane helix</keyword>
<protein>
    <submittedName>
        <fullName evidence="2">PepSY-associated TM helix domain-containing protein</fullName>
    </submittedName>
</protein>
<sequence length="214" mass="23575">MPPSSAPGRARWLRTLHQWHWISSAVCLIGMLLFALTGITLNHAADIPARADVQLRQARLPDDLRRTLSRAATQDEGDDSRPLPPALRDWLATQLQLSAEALSAQEADWSPQEIQLSLPRPGGDAWLRISLDDGAVVHERTDRGWIALLNDLHKGRHAGPVWRGFIDVFGVACLVFSVSGLLILQHHAGHRAGTWPLVGLGLVLPLLLVILFIH</sequence>
<feature type="transmembrane region" description="Helical" evidence="1">
    <location>
        <begin position="195"/>
        <end position="213"/>
    </location>
</feature>
<dbReference type="Proteomes" id="UP001368500">
    <property type="component" value="Unassembled WGS sequence"/>
</dbReference>
<dbReference type="PANTHER" id="PTHR40115">
    <property type="entry name" value="INNER MEMBRANE PROTEIN WITH PEPSY TM HELIX"/>
    <property type="match status" value="1"/>
</dbReference>
<dbReference type="EMBL" id="JBBUTF010000006">
    <property type="protein sequence ID" value="MEK8025829.1"/>
    <property type="molecule type" value="Genomic_DNA"/>
</dbReference>
<name>A0ABU9B9K6_9BURK</name>
<dbReference type="InterPro" id="IPR032307">
    <property type="entry name" value="PepSY_TM-like_2"/>
</dbReference>
<dbReference type="RefSeq" id="WP_341373616.1">
    <property type="nucleotide sequence ID" value="NZ_JBBUTF010000006.1"/>
</dbReference>
<feature type="transmembrane region" description="Helical" evidence="1">
    <location>
        <begin position="164"/>
        <end position="183"/>
    </location>
</feature>
<comment type="caution">
    <text evidence="2">The sequence shown here is derived from an EMBL/GenBank/DDBJ whole genome shotgun (WGS) entry which is preliminary data.</text>
</comment>
<organism evidence="2 3">
    <name type="scientific">Pseudaquabacterium rugosum</name>
    <dbReference type="NCBI Taxonomy" id="2984194"/>
    <lineage>
        <taxon>Bacteria</taxon>
        <taxon>Pseudomonadati</taxon>
        <taxon>Pseudomonadota</taxon>
        <taxon>Betaproteobacteria</taxon>
        <taxon>Burkholderiales</taxon>
        <taxon>Sphaerotilaceae</taxon>
        <taxon>Pseudaquabacterium</taxon>
    </lineage>
</organism>
<accession>A0ABU9B9K6</accession>
<dbReference type="Pfam" id="PF16357">
    <property type="entry name" value="PepSY_TM_like_2"/>
    <property type="match status" value="1"/>
</dbReference>
<evidence type="ECO:0000313" key="2">
    <source>
        <dbReference type="EMBL" id="MEK8025829.1"/>
    </source>
</evidence>
<keyword evidence="3" id="KW-1185">Reference proteome</keyword>
<evidence type="ECO:0000256" key="1">
    <source>
        <dbReference type="SAM" id="Phobius"/>
    </source>
</evidence>
<keyword evidence="1" id="KW-0812">Transmembrane</keyword>
<reference evidence="2 3" key="1">
    <citation type="submission" date="2024-04" db="EMBL/GenBank/DDBJ databases">
        <title>Novel species of the genus Ideonella isolated from streams.</title>
        <authorList>
            <person name="Lu H."/>
        </authorList>
    </citation>
    <scope>NUCLEOTIDE SEQUENCE [LARGE SCALE GENOMIC DNA]</scope>
    <source>
        <strain evidence="2 3">BYS139W</strain>
    </source>
</reference>
<feature type="transmembrane region" description="Helical" evidence="1">
    <location>
        <begin position="20"/>
        <end position="41"/>
    </location>
</feature>
<dbReference type="PANTHER" id="PTHR40115:SF1">
    <property type="entry name" value="INNER MEMBRANE PROTEIN WITH PEPSY TM HELIX"/>
    <property type="match status" value="1"/>
</dbReference>
<gene>
    <name evidence="2" type="ORF">AACH11_07640</name>
</gene>
<keyword evidence="1" id="KW-0472">Membrane</keyword>